<evidence type="ECO:0000259" key="12">
    <source>
        <dbReference type="PROSITE" id="PS51007"/>
    </source>
</evidence>
<organism evidence="13 14">
    <name type="scientific">Neisseria weaveri</name>
    <dbReference type="NCBI Taxonomy" id="28091"/>
    <lineage>
        <taxon>Bacteria</taxon>
        <taxon>Pseudomonadati</taxon>
        <taxon>Pseudomonadota</taxon>
        <taxon>Betaproteobacteria</taxon>
        <taxon>Neisseriales</taxon>
        <taxon>Neisseriaceae</taxon>
        <taxon>Neisseria</taxon>
    </lineage>
</organism>
<feature type="domain" description="Cytochrome c" evidence="12">
    <location>
        <begin position="86"/>
        <end position="195"/>
    </location>
</feature>
<feature type="domain" description="Cytochrome c" evidence="12">
    <location>
        <begin position="240"/>
        <end position="359"/>
    </location>
</feature>
<evidence type="ECO:0000256" key="8">
    <source>
        <dbReference type="PIRSR" id="PIRSR000294-1"/>
    </source>
</evidence>
<feature type="binding site" description="axial binding residue" evidence="9">
    <location>
        <position position="128"/>
    </location>
    <ligand>
        <name>heme c</name>
        <dbReference type="ChEBI" id="CHEBI:61717"/>
        <label>1</label>
    </ligand>
    <ligandPart>
        <name>Fe</name>
        <dbReference type="ChEBI" id="CHEBI:18248"/>
    </ligandPart>
</feature>
<feature type="binding site" description="covalent" evidence="8">
    <location>
        <position position="111"/>
    </location>
    <ligand>
        <name>heme c</name>
        <dbReference type="ChEBI" id="CHEBI:61717"/>
        <label>1</label>
    </ligand>
</feature>
<dbReference type="PANTHER" id="PTHR30600:SF7">
    <property type="entry name" value="CYTOCHROME C PEROXIDASE-RELATED"/>
    <property type="match status" value="1"/>
</dbReference>
<dbReference type="InterPro" id="IPR036909">
    <property type="entry name" value="Cyt_c-like_dom_sf"/>
</dbReference>
<keyword evidence="13" id="KW-0575">Peroxidase</keyword>
<feature type="compositionally biased region" description="Basic and acidic residues" evidence="10">
    <location>
        <begin position="26"/>
        <end position="35"/>
    </location>
</feature>
<dbReference type="Pfam" id="PF00034">
    <property type="entry name" value="Cytochrom_C"/>
    <property type="match status" value="1"/>
</dbReference>
<feature type="binding site" description="axial binding residue" evidence="9">
    <location>
        <position position="258"/>
    </location>
    <ligand>
        <name>heme c</name>
        <dbReference type="ChEBI" id="CHEBI:61717"/>
        <label>2</label>
    </ligand>
    <ligandPart>
        <name>Fe</name>
        <dbReference type="ChEBI" id="CHEBI:18248"/>
    </ligandPart>
</feature>
<evidence type="ECO:0000256" key="7">
    <source>
        <dbReference type="ARBA" id="ARBA00023004"/>
    </source>
</evidence>
<evidence type="ECO:0000256" key="11">
    <source>
        <dbReference type="SAM" id="SignalP"/>
    </source>
</evidence>
<accession>A0A3S4ZDQ4</accession>
<sequence>MMKLNTAYRILAVSTLLALAACGDKAPEPKPEAKTAETAAAQAEQAAPSDANVSEEDKALLKQAQGFFQPLPERAEIDPAKPITDAQIKLGHQLWYEPRLSRGNTVSCNTCHNLATGGVDNLPTSQGHKGSFGARNSPTALNAALLGSQFWDGRAKDVEEQAGGPLLNPVEMAHTDQAAVEKKIAHIPEYQAMFKEAFAENGGAVSFDNITKAIGAFERTLLTPSRWDDYLKGDVNALTEKERKGVRAFINNGCIACHKGVNLGGDSFQKFGLVKGPYWNYIDSTKHDEGLFEVTKNEADKYFFRVPGLRNVAKTFPYFHNGSVWELDKAISIMGETQLGKTIPQEEVDDMVAFMNALTGTVPEAARTVPELPLSPAAETHPDNN</sequence>
<evidence type="ECO:0000313" key="14">
    <source>
        <dbReference type="Proteomes" id="UP000272771"/>
    </source>
</evidence>
<dbReference type="InterPro" id="IPR004852">
    <property type="entry name" value="Di-haem_cyt_c_peroxidsae"/>
</dbReference>
<feature type="binding site" description="axial binding residue" evidence="9">
    <location>
        <position position="112"/>
    </location>
    <ligand>
        <name>heme c</name>
        <dbReference type="ChEBI" id="CHEBI:61717"/>
        <label>1</label>
    </ligand>
    <ligandPart>
        <name>Fe</name>
        <dbReference type="ChEBI" id="CHEBI:18248"/>
    </ligandPart>
</feature>
<keyword evidence="14" id="KW-1185">Reference proteome</keyword>
<evidence type="ECO:0000256" key="2">
    <source>
        <dbReference type="ARBA" id="ARBA00022617"/>
    </source>
</evidence>
<dbReference type="EMBL" id="LR134533">
    <property type="protein sequence ID" value="VEJ51496.1"/>
    <property type="molecule type" value="Genomic_DNA"/>
</dbReference>
<keyword evidence="7 9" id="KW-0408">Iron</keyword>
<dbReference type="SUPFAM" id="SSF46626">
    <property type="entry name" value="Cytochrome c"/>
    <property type="match status" value="2"/>
</dbReference>
<protein>
    <submittedName>
        <fullName evidence="13">Protein CcpR</fullName>
        <ecNumber evidence="13">1.11.1.5</ecNumber>
    </submittedName>
</protein>
<keyword evidence="6 13" id="KW-0560">Oxidoreductase</keyword>
<comment type="cofactor">
    <cofactor evidence="8">
        <name>heme</name>
        <dbReference type="ChEBI" id="CHEBI:30413"/>
    </cofactor>
    <text evidence="8">Binds 2 heme groups.</text>
</comment>
<dbReference type="PROSITE" id="PS51007">
    <property type="entry name" value="CYTC"/>
    <property type="match status" value="2"/>
</dbReference>
<dbReference type="GO" id="GO:0046872">
    <property type="term" value="F:metal ion binding"/>
    <property type="evidence" value="ECO:0007669"/>
    <property type="project" value="UniProtKB-KW"/>
</dbReference>
<evidence type="ECO:0000256" key="1">
    <source>
        <dbReference type="ARBA" id="ARBA00004418"/>
    </source>
</evidence>
<dbReference type="OrthoDB" id="9805202at2"/>
<evidence type="ECO:0000313" key="13">
    <source>
        <dbReference type="EMBL" id="VEJ51496.1"/>
    </source>
</evidence>
<dbReference type="PROSITE" id="PS51257">
    <property type="entry name" value="PROKAR_LIPOPROTEIN"/>
    <property type="match status" value="1"/>
</dbReference>
<feature type="binding site" description="axial binding residue" evidence="9">
    <location>
        <position position="334"/>
    </location>
    <ligand>
        <name>heme c</name>
        <dbReference type="ChEBI" id="CHEBI:61717"/>
        <label>2</label>
    </ligand>
    <ligandPart>
        <name>Fe</name>
        <dbReference type="ChEBI" id="CHEBI:18248"/>
    </ligandPart>
</feature>
<keyword evidence="4 11" id="KW-0732">Signal</keyword>
<feature type="chain" id="PRO_5018717232" evidence="11">
    <location>
        <begin position="21"/>
        <end position="385"/>
    </location>
</feature>
<evidence type="ECO:0000256" key="10">
    <source>
        <dbReference type="SAM" id="MobiDB-lite"/>
    </source>
</evidence>
<dbReference type="Proteomes" id="UP000272771">
    <property type="component" value="Chromosome"/>
</dbReference>
<dbReference type="Gene3D" id="1.10.760.10">
    <property type="entry name" value="Cytochrome c-like domain"/>
    <property type="match status" value="2"/>
</dbReference>
<evidence type="ECO:0000256" key="5">
    <source>
        <dbReference type="ARBA" id="ARBA00022764"/>
    </source>
</evidence>
<feature type="binding site" description="covalent" evidence="8">
    <location>
        <position position="108"/>
    </location>
    <ligand>
        <name>heme c</name>
        <dbReference type="ChEBI" id="CHEBI:61717"/>
        <label>1</label>
    </ligand>
</feature>
<dbReference type="EC" id="1.11.1.5" evidence="13"/>
<feature type="compositionally biased region" description="Low complexity" evidence="10">
    <location>
        <begin position="36"/>
        <end position="48"/>
    </location>
</feature>
<dbReference type="PANTHER" id="PTHR30600">
    <property type="entry name" value="CYTOCHROME C PEROXIDASE-RELATED"/>
    <property type="match status" value="1"/>
</dbReference>
<dbReference type="RefSeq" id="WP_004284023.1">
    <property type="nucleotide sequence ID" value="NZ_CAUJRG010000020.1"/>
</dbReference>
<dbReference type="STRING" id="28091.SAMEA3174300_02009"/>
<evidence type="ECO:0000256" key="4">
    <source>
        <dbReference type="ARBA" id="ARBA00022729"/>
    </source>
</evidence>
<proteinExistence type="predicted"/>
<feature type="binding site" description="covalent" evidence="8">
    <location>
        <position position="257"/>
    </location>
    <ligand>
        <name>heme c</name>
        <dbReference type="ChEBI" id="CHEBI:61717"/>
        <label>2</label>
    </ligand>
</feature>
<keyword evidence="5" id="KW-0574">Periplasm</keyword>
<keyword evidence="3 9" id="KW-0479">Metal-binding</keyword>
<dbReference type="GO" id="GO:0042597">
    <property type="term" value="C:periplasmic space"/>
    <property type="evidence" value="ECO:0007669"/>
    <property type="project" value="UniProtKB-SubCell"/>
</dbReference>
<keyword evidence="2 8" id="KW-0349">Heme</keyword>
<name>A0A3S4ZDQ4_9NEIS</name>
<gene>
    <name evidence="13" type="primary">ccpA</name>
    <name evidence="13" type="ORF">NCTC12742_01390</name>
</gene>
<evidence type="ECO:0000256" key="3">
    <source>
        <dbReference type="ARBA" id="ARBA00022723"/>
    </source>
</evidence>
<feature type="region of interest" description="Disordered" evidence="10">
    <location>
        <begin position="26"/>
        <end position="56"/>
    </location>
</feature>
<comment type="PTM">
    <text evidence="8">Binds 2 heme groups per subunit.</text>
</comment>
<dbReference type="GO" id="GO:0020037">
    <property type="term" value="F:heme binding"/>
    <property type="evidence" value="ECO:0007669"/>
    <property type="project" value="InterPro"/>
</dbReference>
<reference evidence="13 14" key="1">
    <citation type="submission" date="2018-12" db="EMBL/GenBank/DDBJ databases">
        <authorList>
            <consortium name="Pathogen Informatics"/>
        </authorList>
    </citation>
    <scope>NUCLEOTIDE SEQUENCE [LARGE SCALE GENOMIC DNA]</scope>
    <source>
        <strain evidence="13 14">NCTC12742</strain>
    </source>
</reference>
<dbReference type="PIRSF" id="PIRSF000294">
    <property type="entry name" value="Cytochrome-c_peroxidase"/>
    <property type="match status" value="1"/>
</dbReference>
<dbReference type="Pfam" id="PF03150">
    <property type="entry name" value="CCP_MauG"/>
    <property type="match status" value="1"/>
</dbReference>
<feature type="signal peptide" evidence="11">
    <location>
        <begin position="1"/>
        <end position="20"/>
    </location>
</feature>
<evidence type="ECO:0000256" key="6">
    <source>
        <dbReference type="ARBA" id="ARBA00023002"/>
    </source>
</evidence>
<dbReference type="InterPro" id="IPR009056">
    <property type="entry name" value="Cyt_c-like_dom"/>
</dbReference>
<dbReference type="InterPro" id="IPR026259">
    <property type="entry name" value="MauG/Cytc_peroxidase"/>
</dbReference>
<dbReference type="InterPro" id="IPR051395">
    <property type="entry name" value="Cytochrome_c_Peroxidase/MauG"/>
</dbReference>
<feature type="binding site" description="covalent" evidence="8">
    <location>
        <position position="254"/>
    </location>
    <ligand>
        <name>heme c</name>
        <dbReference type="ChEBI" id="CHEBI:61717"/>
        <label>2</label>
    </ligand>
</feature>
<dbReference type="GO" id="GO:0009055">
    <property type="term" value="F:electron transfer activity"/>
    <property type="evidence" value="ECO:0007669"/>
    <property type="project" value="InterPro"/>
</dbReference>
<dbReference type="FunFam" id="1.10.760.10:FF:000020">
    <property type="entry name" value="Cytochrome c peroxidase"/>
    <property type="match status" value="1"/>
</dbReference>
<dbReference type="GO" id="GO:0004130">
    <property type="term" value="F:cytochrome-c peroxidase activity"/>
    <property type="evidence" value="ECO:0007669"/>
    <property type="project" value="UniProtKB-EC"/>
</dbReference>
<evidence type="ECO:0000256" key="9">
    <source>
        <dbReference type="PIRSR" id="PIRSR000294-2"/>
    </source>
</evidence>
<dbReference type="AlphaFoldDB" id="A0A3S4ZDQ4"/>
<comment type="subcellular location">
    <subcellularLocation>
        <location evidence="1">Periplasm</location>
    </subcellularLocation>
</comment>